<dbReference type="GO" id="GO:0004067">
    <property type="term" value="F:asparaginase activity"/>
    <property type="evidence" value="ECO:0007669"/>
    <property type="project" value="UniProtKB-EC"/>
</dbReference>
<dbReference type="SMR" id="E8R8S6"/>
<feature type="binding site" evidence="9">
    <location>
        <begin position="216"/>
        <end position="219"/>
    </location>
    <ligand>
        <name>substrate</name>
    </ligand>
</feature>
<dbReference type="EC" id="3.5.1.1" evidence="1"/>
<name>E8R8S6_DESM0</name>
<dbReference type="STRING" id="765177.Desmu_0593"/>
<accession>E8R8S6</accession>
<dbReference type="KEGG" id="dmu:Desmu_0593"/>
<reference evidence="11 12" key="2">
    <citation type="journal article" date="2011" name="Stand. Genomic Sci.">
        <title>Complete genome sequence of Desulfurococcus mucosus type strain (O7/1).</title>
        <authorList>
            <person name="Wirth R."/>
            <person name="Chertkov O."/>
            <person name="Held B."/>
            <person name="Lapidus A."/>
            <person name="Nolan M."/>
            <person name="Lucas S."/>
            <person name="Hammon N."/>
            <person name="Deshpande S."/>
            <person name="Cheng J.F."/>
            <person name="Tapia R."/>
            <person name="Han C."/>
            <person name="Goodwin L."/>
            <person name="Pitluck S."/>
            <person name="Liolios K."/>
            <person name="Ioanna P."/>
            <person name="Ivanova N."/>
            <person name="Mavromatis K."/>
            <person name="Mikhailova N."/>
            <person name="Pati A."/>
            <person name="Chen A."/>
            <person name="Palaniappan K."/>
            <person name="Land M."/>
            <person name="Hauser L."/>
            <person name="Chang Y.J."/>
            <person name="Jeffries C.D."/>
            <person name="Bilek Y."/>
            <person name="Hader T."/>
            <person name="Rohde M."/>
            <person name="Spring S."/>
            <person name="Sikorski J."/>
            <person name="Goker M."/>
            <person name="Woyke T."/>
            <person name="Bristow J."/>
            <person name="Eisen J.A."/>
            <person name="Markowitz V."/>
            <person name="Hugenholtz P."/>
            <person name="Kyrpides N.C."/>
            <person name="Klenk H.P."/>
        </authorList>
    </citation>
    <scope>NUCLEOTIDE SEQUENCE [LARGE SCALE GENOMIC DNA]</scope>
    <source>
        <strain evidence="12">ATCC 35584 / DSM 2162 / JCM 9187 / O7/1</strain>
    </source>
</reference>
<dbReference type="CDD" id="cd14950">
    <property type="entry name" value="Asparaginase_2_like_2"/>
    <property type="match status" value="1"/>
</dbReference>
<organism evidence="11 12">
    <name type="scientific">Desulfurococcus mucosus (strain ATCC 35584 / DSM 2162 / JCM 9187 / O7/1)</name>
    <dbReference type="NCBI Taxonomy" id="765177"/>
    <lineage>
        <taxon>Archaea</taxon>
        <taxon>Thermoproteota</taxon>
        <taxon>Thermoprotei</taxon>
        <taxon>Desulfurococcales</taxon>
        <taxon>Desulfurococcaceae</taxon>
        <taxon>Desulfurococcus</taxon>
    </lineage>
</organism>
<dbReference type="SUPFAM" id="SSF56235">
    <property type="entry name" value="N-terminal nucleophile aminohydrolases (Ntn hydrolases)"/>
    <property type="match status" value="1"/>
</dbReference>
<evidence type="ECO:0000256" key="8">
    <source>
        <dbReference type="PIRSR" id="PIRSR600246-1"/>
    </source>
</evidence>
<dbReference type="GeneID" id="10153287"/>
<dbReference type="HOGENOM" id="CLU_021603_1_2_2"/>
<protein>
    <recommendedName>
        <fullName evidence="6">Plant-type L-asparaginase</fullName>
        <ecNumber evidence="1">3.5.1.1</ecNumber>
    </recommendedName>
    <alternativeName>
        <fullName evidence="5">L-asparagine amidohydrolase</fullName>
    </alternativeName>
</protein>
<dbReference type="GO" id="GO:0006508">
    <property type="term" value="P:proteolysis"/>
    <property type="evidence" value="ECO:0007669"/>
    <property type="project" value="UniProtKB-KW"/>
</dbReference>
<evidence type="ECO:0000313" key="12">
    <source>
        <dbReference type="Proteomes" id="UP000001068"/>
    </source>
</evidence>
<dbReference type="Pfam" id="PF01112">
    <property type="entry name" value="Asparaginase_2"/>
    <property type="match status" value="1"/>
</dbReference>
<feature type="site" description="Cleavage; by autolysis" evidence="10">
    <location>
        <begin position="187"/>
        <end position="188"/>
    </location>
</feature>
<keyword evidence="12" id="KW-1185">Reference proteome</keyword>
<evidence type="ECO:0000313" key="11">
    <source>
        <dbReference type="EMBL" id="ADV64902.1"/>
    </source>
</evidence>
<dbReference type="PANTHER" id="PTHR10188:SF6">
    <property type="entry name" value="N(4)-(BETA-N-ACETYLGLUCOSAMINYL)-L-ASPARAGINASE"/>
    <property type="match status" value="1"/>
</dbReference>
<evidence type="ECO:0000256" key="6">
    <source>
        <dbReference type="ARBA" id="ARBA00044776"/>
    </source>
</evidence>
<evidence type="ECO:0000256" key="7">
    <source>
        <dbReference type="ARBA" id="ARBA00049366"/>
    </source>
</evidence>
<evidence type="ECO:0000256" key="10">
    <source>
        <dbReference type="PIRSR" id="PIRSR600246-3"/>
    </source>
</evidence>
<dbReference type="FunFam" id="3.60.20.30:FF:000001">
    <property type="entry name" value="Isoaspartyl peptidase/L-asparaginase"/>
    <property type="match status" value="1"/>
</dbReference>
<dbReference type="OrthoDB" id="18230at2157"/>
<gene>
    <name evidence="11" type="ordered locus">Desmu_0593</name>
</gene>
<dbReference type="GO" id="GO:0008233">
    <property type="term" value="F:peptidase activity"/>
    <property type="evidence" value="ECO:0007669"/>
    <property type="project" value="UniProtKB-KW"/>
</dbReference>
<reference evidence="12" key="1">
    <citation type="submission" date="2010-11" db="EMBL/GenBank/DDBJ databases">
        <title>The complete genome of Desulfurococcus mucosus DSM 2162.</title>
        <authorList>
            <consortium name="US DOE Joint Genome Institute (JGI-PGF)"/>
            <person name="Lucas S."/>
            <person name="Copeland A."/>
            <person name="Lapidus A."/>
            <person name="Bruce D."/>
            <person name="Goodwin L."/>
            <person name="Pitluck S."/>
            <person name="Kyrpides N."/>
            <person name="Mavromatis K."/>
            <person name="Pagani I."/>
            <person name="Ivanova N."/>
            <person name="Ovchinnikova G."/>
            <person name="Chertkov O."/>
            <person name="Held B."/>
            <person name="Brettin T."/>
            <person name="Detter J.C."/>
            <person name="Tapia R."/>
            <person name="Han C."/>
            <person name="Land M."/>
            <person name="Hauser L."/>
            <person name="Markowitz V."/>
            <person name="Cheng J.-F."/>
            <person name="Hugenholtz P."/>
            <person name="Woyke T."/>
            <person name="Wu D."/>
            <person name="Wirth R."/>
            <person name="Bilek Y."/>
            <person name="Hader T."/>
            <person name="Klenk H.-P."/>
            <person name="Eisen J.A."/>
        </authorList>
    </citation>
    <scope>NUCLEOTIDE SEQUENCE [LARGE SCALE GENOMIC DNA]</scope>
    <source>
        <strain evidence="12">ATCC 35584 / DSM 2162 / JCM 9187 / O7/1</strain>
    </source>
</reference>
<evidence type="ECO:0000256" key="3">
    <source>
        <dbReference type="ARBA" id="ARBA00022801"/>
    </source>
</evidence>
<keyword evidence="2" id="KW-0645">Protease</keyword>
<keyword evidence="3 11" id="KW-0378">Hydrolase</keyword>
<dbReference type="Proteomes" id="UP000001068">
    <property type="component" value="Chromosome"/>
</dbReference>
<evidence type="ECO:0000256" key="9">
    <source>
        <dbReference type="PIRSR" id="PIRSR600246-2"/>
    </source>
</evidence>
<feature type="binding site" evidence="9">
    <location>
        <begin position="238"/>
        <end position="241"/>
    </location>
    <ligand>
        <name>substrate</name>
    </ligand>
</feature>
<evidence type="ECO:0000256" key="4">
    <source>
        <dbReference type="ARBA" id="ARBA00022813"/>
    </source>
</evidence>
<dbReference type="InterPro" id="IPR029055">
    <property type="entry name" value="Ntn_hydrolases_N"/>
</dbReference>
<dbReference type="InterPro" id="IPR000246">
    <property type="entry name" value="Peptidase_T2"/>
</dbReference>
<evidence type="ECO:0000256" key="5">
    <source>
        <dbReference type="ARBA" id="ARBA00030414"/>
    </source>
</evidence>
<keyword evidence="4" id="KW-0068">Autocatalytic cleavage</keyword>
<dbReference type="PANTHER" id="PTHR10188">
    <property type="entry name" value="L-ASPARAGINASE"/>
    <property type="match status" value="1"/>
</dbReference>
<evidence type="ECO:0000256" key="1">
    <source>
        <dbReference type="ARBA" id="ARBA00012920"/>
    </source>
</evidence>
<dbReference type="Gene3D" id="3.60.20.30">
    <property type="entry name" value="(Glycosyl)asparaginase"/>
    <property type="match status" value="1"/>
</dbReference>
<dbReference type="eggNOG" id="arCOG04779">
    <property type="taxonomic scope" value="Archaea"/>
</dbReference>
<dbReference type="EMBL" id="CP002363">
    <property type="protein sequence ID" value="ADV64902.1"/>
    <property type="molecule type" value="Genomic_DNA"/>
</dbReference>
<feature type="active site" description="Nucleophile" evidence="8">
    <location>
        <position position="188"/>
    </location>
</feature>
<evidence type="ECO:0000256" key="2">
    <source>
        <dbReference type="ARBA" id="ARBA00022670"/>
    </source>
</evidence>
<proteinExistence type="predicted"/>
<sequence length="327" mass="34907">MVKALVLHGGAGSWRDESVRGRAEEAVGECTRLAWRLLDESNNALKAVVEAVRCMEDSGVLNAGYGSTLNLLGERSLDAGLMTSTGLMGAVAAVKATRNPILLAKIVAEETPHILLAGEDADRLALLKGLPPLPPPPQHVVDRYIQAVRRLLGGELKQEYYKKIYEFASLHSSVYYQMLKELVSVFDTVGAVAVDDKGVLAAATSTGGVTLKLPGRVGDTPVPGAGFYASTNTACSATGIGEYIIRTMPCLRLDIEVSNGVGLREALGKVMSHVNASVGLDALGFIGVDREGNIFYAYNTEGMLVGYTRDGRDVYVASQHPEKMRVL</sequence>
<dbReference type="GO" id="GO:0005737">
    <property type="term" value="C:cytoplasm"/>
    <property type="evidence" value="ECO:0007669"/>
    <property type="project" value="TreeGrafter"/>
</dbReference>
<dbReference type="RefSeq" id="WP_013562124.1">
    <property type="nucleotide sequence ID" value="NC_014961.1"/>
</dbReference>
<dbReference type="AlphaFoldDB" id="E8R8S6"/>
<comment type="catalytic activity">
    <reaction evidence="7">
        <text>L-asparagine + H2O = L-aspartate + NH4(+)</text>
        <dbReference type="Rhea" id="RHEA:21016"/>
        <dbReference type="ChEBI" id="CHEBI:15377"/>
        <dbReference type="ChEBI" id="CHEBI:28938"/>
        <dbReference type="ChEBI" id="CHEBI:29991"/>
        <dbReference type="ChEBI" id="CHEBI:58048"/>
        <dbReference type="EC" id="3.5.1.1"/>
    </reaction>
</comment>